<comment type="caution">
    <text evidence="1">The sequence shown here is derived from an EMBL/GenBank/DDBJ whole genome shotgun (WGS) entry which is preliminary data.</text>
</comment>
<sequence>MAAYVQDGGWRTSGGGTTFGALLGGCQKFTNIRFRSIDYPSFGTGLYSYDEI</sequence>
<proteinExistence type="predicted"/>
<dbReference type="EMBL" id="CAJGYO010000004">
    <property type="protein sequence ID" value="CAD6226081.1"/>
    <property type="molecule type" value="Genomic_DNA"/>
</dbReference>
<dbReference type="AlphaFoldDB" id="A0A811NQW4"/>
<organism evidence="1 2">
    <name type="scientific">Miscanthus lutarioriparius</name>
    <dbReference type="NCBI Taxonomy" id="422564"/>
    <lineage>
        <taxon>Eukaryota</taxon>
        <taxon>Viridiplantae</taxon>
        <taxon>Streptophyta</taxon>
        <taxon>Embryophyta</taxon>
        <taxon>Tracheophyta</taxon>
        <taxon>Spermatophyta</taxon>
        <taxon>Magnoliopsida</taxon>
        <taxon>Liliopsida</taxon>
        <taxon>Poales</taxon>
        <taxon>Poaceae</taxon>
        <taxon>PACMAD clade</taxon>
        <taxon>Panicoideae</taxon>
        <taxon>Andropogonodae</taxon>
        <taxon>Andropogoneae</taxon>
        <taxon>Saccharinae</taxon>
        <taxon>Miscanthus</taxon>
    </lineage>
</organism>
<gene>
    <name evidence="1" type="ORF">NCGR_LOCUS17953</name>
</gene>
<accession>A0A811NQW4</accession>
<reference evidence="1" key="1">
    <citation type="submission" date="2020-10" db="EMBL/GenBank/DDBJ databases">
        <authorList>
            <person name="Han B."/>
            <person name="Lu T."/>
            <person name="Zhao Q."/>
            <person name="Huang X."/>
            <person name="Zhao Y."/>
        </authorList>
    </citation>
    <scope>NUCLEOTIDE SEQUENCE</scope>
</reference>
<evidence type="ECO:0000313" key="1">
    <source>
        <dbReference type="EMBL" id="CAD6226081.1"/>
    </source>
</evidence>
<evidence type="ECO:0000313" key="2">
    <source>
        <dbReference type="Proteomes" id="UP000604825"/>
    </source>
</evidence>
<protein>
    <submittedName>
        <fullName evidence="1">Uncharacterized protein</fullName>
    </submittedName>
</protein>
<name>A0A811NQW4_9POAL</name>
<dbReference type="Proteomes" id="UP000604825">
    <property type="component" value="Unassembled WGS sequence"/>
</dbReference>
<keyword evidence="2" id="KW-1185">Reference proteome</keyword>